<dbReference type="Gramene" id="Pp3c4_2160V3.1">
    <property type="protein sequence ID" value="PAC:32918883.CDS.1"/>
    <property type="gene ID" value="Pp3c4_2160"/>
</dbReference>
<gene>
    <name evidence="2" type="ORF">PHYPA_005658</name>
</gene>
<dbReference type="EnsemblPlants" id="Pp3c4_2160V3.1">
    <property type="protein sequence ID" value="PAC:32918883.CDS.1"/>
    <property type="gene ID" value="Pp3c4_2160"/>
</dbReference>
<name>A0A2K1KLV8_PHYPA</name>
<accession>A0A2K1KLV8</accession>
<organism evidence="2">
    <name type="scientific">Physcomitrium patens</name>
    <name type="common">Spreading-leaved earth moss</name>
    <name type="synonym">Physcomitrella patens</name>
    <dbReference type="NCBI Taxonomy" id="3218"/>
    <lineage>
        <taxon>Eukaryota</taxon>
        <taxon>Viridiplantae</taxon>
        <taxon>Streptophyta</taxon>
        <taxon>Embryophyta</taxon>
        <taxon>Bryophyta</taxon>
        <taxon>Bryophytina</taxon>
        <taxon>Bryopsida</taxon>
        <taxon>Funariidae</taxon>
        <taxon>Funariales</taxon>
        <taxon>Funariaceae</taxon>
        <taxon>Physcomitrium</taxon>
    </lineage>
</organism>
<reference evidence="2 4" key="1">
    <citation type="journal article" date="2008" name="Science">
        <title>The Physcomitrella genome reveals evolutionary insights into the conquest of land by plants.</title>
        <authorList>
            <person name="Rensing S."/>
            <person name="Lang D."/>
            <person name="Zimmer A."/>
            <person name="Terry A."/>
            <person name="Salamov A."/>
            <person name="Shapiro H."/>
            <person name="Nishiyama T."/>
            <person name="Perroud P.-F."/>
            <person name="Lindquist E."/>
            <person name="Kamisugi Y."/>
            <person name="Tanahashi T."/>
            <person name="Sakakibara K."/>
            <person name="Fujita T."/>
            <person name="Oishi K."/>
            <person name="Shin-I T."/>
            <person name="Kuroki Y."/>
            <person name="Toyoda A."/>
            <person name="Suzuki Y."/>
            <person name="Hashimoto A."/>
            <person name="Yamaguchi K."/>
            <person name="Sugano A."/>
            <person name="Kohara Y."/>
            <person name="Fujiyama A."/>
            <person name="Anterola A."/>
            <person name="Aoki S."/>
            <person name="Ashton N."/>
            <person name="Barbazuk W.B."/>
            <person name="Barker E."/>
            <person name="Bennetzen J."/>
            <person name="Bezanilla M."/>
            <person name="Blankenship R."/>
            <person name="Cho S.H."/>
            <person name="Dutcher S."/>
            <person name="Estelle M."/>
            <person name="Fawcett J.A."/>
            <person name="Gundlach H."/>
            <person name="Hanada K."/>
            <person name="Heyl A."/>
            <person name="Hicks K.A."/>
            <person name="Hugh J."/>
            <person name="Lohr M."/>
            <person name="Mayer K."/>
            <person name="Melkozernov A."/>
            <person name="Murata T."/>
            <person name="Nelson D."/>
            <person name="Pils B."/>
            <person name="Prigge M."/>
            <person name="Reiss B."/>
            <person name="Renner T."/>
            <person name="Rombauts S."/>
            <person name="Rushton P."/>
            <person name="Sanderfoot A."/>
            <person name="Schween G."/>
            <person name="Shiu S.-H."/>
            <person name="Stueber K."/>
            <person name="Theodoulou F.L."/>
            <person name="Tu H."/>
            <person name="Van de Peer Y."/>
            <person name="Verrier P.J."/>
            <person name="Waters E."/>
            <person name="Wood A."/>
            <person name="Yang L."/>
            <person name="Cove D."/>
            <person name="Cuming A."/>
            <person name="Hasebe M."/>
            <person name="Lucas S."/>
            <person name="Mishler D.B."/>
            <person name="Reski R."/>
            <person name="Grigoriev I."/>
            <person name="Quatrano R.S."/>
            <person name="Boore J.L."/>
        </authorList>
    </citation>
    <scope>NUCLEOTIDE SEQUENCE [LARGE SCALE GENOMIC DNA]</scope>
    <source>
        <strain evidence="3 4">cv. Gransden 2004</strain>
    </source>
</reference>
<evidence type="ECO:0000313" key="2">
    <source>
        <dbReference type="EMBL" id="PNR54765.1"/>
    </source>
</evidence>
<keyword evidence="4" id="KW-1185">Reference proteome</keyword>
<evidence type="ECO:0000313" key="4">
    <source>
        <dbReference type="Proteomes" id="UP000006727"/>
    </source>
</evidence>
<dbReference type="AlphaFoldDB" id="A0A2K1KLV8"/>
<evidence type="ECO:0000256" key="1">
    <source>
        <dbReference type="SAM" id="Phobius"/>
    </source>
</evidence>
<proteinExistence type="predicted"/>
<dbReference type="Proteomes" id="UP000006727">
    <property type="component" value="Chromosome 4"/>
</dbReference>
<keyword evidence="1" id="KW-1133">Transmembrane helix</keyword>
<dbReference type="PaxDb" id="3218-PP1S160_56V6.1"/>
<keyword evidence="1" id="KW-0812">Transmembrane</keyword>
<feature type="transmembrane region" description="Helical" evidence="1">
    <location>
        <begin position="6"/>
        <end position="27"/>
    </location>
</feature>
<sequence>MLALISLHLSSFSLLSSPYFYFILSSLDATKKKVNDNRILLAISNLIIVFILVELHI</sequence>
<reference evidence="3" key="3">
    <citation type="submission" date="2020-12" db="UniProtKB">
        <authorList>
            <consortium name="EnsemblPlants"/>
        </authorList>
    </citation>
    <scope>IDENTIFICATION</scope>
</reference>
<keyword evidence="1" id="KW-0472">Membrane</keyword>
<dbReference type="Gramene" id="Pp3c4_2160V3.2">
    <property type="protein sequence ID" value="PAC:32918884.CDS.1"/>
    <property type="gene ID" value="Pp3c4_2160"/>
</dbReference>
<dbReference type="InParanoid" id="A0A2K1KLV8"/>
<evidence type="ECO:0000313" key="3">
    <source>
        <dbReference type="EnsemblPlants" id="PAC:32918883.CDS.1"/>
    </source>
</evidence>
<feature type="transmembrane region" description="Helical" evidence="1">
    <location>
        <begin position="39"/>
        <end position="56"/>
    </location>
</feature>
<protein>
    <submittedName>
        <fullName evidence="2 3">Uncharacterized protein</fullName>
    </submittedName>
</protein>
<dbReference type="EnsemblPlants" id="Pp3c4_2160V3.2">
    <property type="protein sequence ID" value="PAC:32918884.CDS.1"/>
    <property type="gene ID" value="Pp3c4_2160"/>
</dbReference>
<dbReference type="EMBL" id="ABEU02000004">
    <property type="protein sequence ID" value="PNR54765.1"/>
    <property type="molecule type" value="Genomic_DNA"/>
</dbReference>
<reference evidence="2 4" key="2">
    <citation type="journal article" date="2018" name="Plant J.">
        <title>The Physcomitrella patens chromosome-scale assembly reveals moss genome structure and evolution.</title>
        <authorList>
            <person name="Lang D."/>
            <person name="Ullrich K.K."/>
            <person name="Murat F."/>
            <person name="Fuchs J."/>
            <person name="Jenkins J."/>
            <person name="Haas F.B."/>
            <person name="Piednoel M."/>
            <person name="Gundlach H."/>
            <person name="Van Bel M."/>
            <person name="Meyberg R."/>
            <person name="Vives C."/>
            <person name="Morata J."/>
            <person name="Symeonidi A."/>
            <person name="Hiss M."/>
            <person name="Muchero W."/>
            <person name="Kamisugi Y."/>
            <person name="Saleh O."/>
            <person name="Blanc G."/>
            <person name="Decker E.L."/>
            <person name="van Gessel N."/>
            <person name="Grimwood J."/>
            <person name="Hayes R.D."/>
            <person name="Graham S.W."/>
            <person name="Gunter L.E."/>
            <person name="McDaniel S.F."/>
            <person name="Hoernstein S.N.W."/>
            <person name="Larsson A."/>
            <person name="Li F.W."/>
            <person name="Perroud P.F."/>
            <person name="Phillips J."/>
            <person name="Ranjan P."/>
            <person name="Rokshar D.S."/>
            <person name="Rothfels C.J."/>
            <person name="Schneider L."/>
            <person name="Shu S."/>
            <person name="Stevenson D.W."/>
            <person name="Thummler F."/>
            <person name="Tillich M."/>
            <person name="Villarreal Aguilar J.C."/>
            <person name="Widiez T."/>
            <person name="Wong G.K."/>
            <person name="Wymore A."/>
            <person name="Zhang Y."/>
            <person name="Zimmer A.D."/>
            <person name="Quatrano R.S."/>
            <person name="Mayer K.F.X."/>
            <person name="Goodstein D."/>
            <person name="Casacuberta J.M."/>
            <person name="Vandepoele K."/>
            <person name="Reski R."/>
            <person name="Cuming A.C."/>
            <person name="Tuskan G.A."/>
            <person name="Maumus F."/>
            <person name="Salse J."/>
            <person name="Schmutz J."/>
            <person name="Rensing S.A."/>
        </authorList>
    </citation>
    <scope>NUCLEOTIDE SEQUENCE [LARGE SCALE GENOMIC DNA]</scope>
    <source>
        <strain evidence="3 4">cv. Gransden 2004</strain>
    </source>
</reference>